<evidence type="ECO:0000313" key="4">
    <source>
        <dbReference type="EnsemblFungi" id="MAPG_08629T0"/>
    </source>
</evidence>
<evidence type="ECO:0000256" key="2">
    <source>
        <dbReference type="SAM" id="Phobius"/>
    </source>
</evidence>
<name>A0A0C4E7V4_MAGP6</name>
<dbReference type="Proteomes" id="UP000011715">
    <property type="component" value="Unassembled WGS sequence"/>
</dbReference>
<dbReference type="EMBL" id="ADBL01002084">
    <property type="status" value="NOT_ANNOTATED_CDS"/>
    <property type="molecule type" value="Genomic_DNA"/>
</dbReference>
<sequence>MAVTSLTCIPQARQLASGHGMEAAGFPMVRFREAKKREAGGLTPSCQARGTADPSAVCSALGWSVIFPFVSPFFFIYSYLSGGNSQVFFGSTELPACLLRAPPAQPAAPMHDDLDEGTPHLPSPTSQDTYSIPTLPWVFPTISRGDITPVGRTTRDASHFSFTSGQDEDPSAHLSFPSFFFFFCWSSLSWAPTWPVDAGSLISGPYPGTVTQRKEHARHVTGWRDLN</sequence>
<proteinExistence type="predicted"/>
<reference evidence="3" key="3">
    <citation type="submission" date="2011-03" db="EMBL/GenBank/DDBJ databases">
        <title>Annotation of Magnaporthe poae ATCC 64411.</title>
        <authorList>
            <person name="Ma L.-J."/>
            <person name="Dead R."/>
            <person name="Young S.K."/>
            <person name="Zeng Q."/>
            <person name="Gargeya S."/>
            <person name="Fitzgerald M."/>
            <person name="Haas B."/>
            <person name="Abouelleil A."/>
            <person name="Alvarado L."/>
            <person name="Arachchi H.M."/>
            <person name="Berlin A."/>
            <person name="Brown A."/>
            <person name="Chapman S.B."/>
            <person name="Chen Z."/>
            <person name="Dunbar C."/>
            <person name="Freedman E."/>
            <person name="Gearin G."/>
            <person name="Gellesch M."/>
            <person name="Goldberg J."/>
            <person name="Griggs A."/>
            <person name="Gujja S."/>
            <person name="Heiman D."/>
            <person name="Howarth C."/>
            <person name="Larson L."/>
            <person name="Lui A."/>
            <person name="MacDonald P.J.P."/>
            <person name="Mehta T."/>
            <person name="Montmayeur A."/>
            <person name="Murphy C."/>
            <person name="Neiman D."/>
            <person name="Pearson M."/>
            <person name="Priest M."/>
            <person name="Roberts A."/>
            <person name="Saif S."/>
            <person name="Shea T."/>
            <person name="Shenoy N."/>
            <person name="Sisk P."/>
            <person name="Stolte C."/>
            <person name="Sykes S."/>
            <person name="Yandava C."/>
            <person name="Wortman J."/>
            <person name="Nusbaum C."/>
            <person name="Birren B."/>
        </authorList>
    </citation>
    <scope>NUCLEOTIDE SEQUENCE</scope>
    <source>
        <strain evidence="3">ATCC 64411</strain>
    </source>
</reference>
<keyword evidence="2" id="KW-1133">Transmembrane helix</keyword>
<keyword evidence="2" id="KW-0812">Transmembrane</keyword>
<evidence type="ECO:0000313" key="5">
    <source>
        <dbReference type="Proteomes" id="UP000011715"/>
    </source>
</evidence>
<reference evidence="5" key="1">
    <citation type="submission" date="2010-05" db="EMBL/GenBank/DDBJ databases">
        <title>The genome sequence of Magnaporthe poae strain ATCC 64411.</title>
        <authorList>
            <person name="Ma L.-J."/>
            <person name="Dead R."/>
            <person name="Young S."/>
            <person name="Zeng Q."/>
            <person name="Koehrsen M."/>
            <person name="Alvarado L."/>
            <person name="Berlin A."/>
            <person name="Chapman S.B."/>
            <person name="Chen Z."/>
            <person name="Freedman E."/>
            <person name="Gellesch M."/>
            <person name="Goldberg J."/>
            <person name="Griggs A."/>
            <person name="Gujja S."/>
            <person name="Heilman E.R."/>
            <person name="Heiman D."/>
            <person name="Hepburn T."/>
            <person name="Howarth C."/>
            <person name="Jen D."/>
            <person name="Larson L."/>
            <person name="Mehta T."/>
            <person name="Neiman D."/>
            <person name="Pearson M."/>
            <person name="Roberts A."/>
            <person name="Saif S."/>
            <person name="Shea T."/>
            <person name="Shenoy N."/>
            <person name="Sisk P."/>
            <person name="Stolte C."/>
            <person name="Sykes S."/>
            <person name="Walk T."/>
            <person name="White J."/>
            <person name="Yandava C."/>
            <person name="Haas B."/>
            <person name="Nusbaum C."/>
            <person name="Birren B."/>
        </authorList>
    </citation>
    <scope>NUCLEOTIDE SEQUENCE [LARGE SCALE GENOMIC DNA]</scope>
    <source>
        <strain evidence="5">ATCC 64411 / 73-15</strain>
    </source>
</reference>
<protein>
    <submittedName>
        <fullName evidence="3 4">Uncharacterized protein</fullName>
    </submittedName>
</protein>
<dbReference type="EMBL" id="GL876973">
    <property type="protein sequence ID" value="KLU89658.1"/>
    <property type="molecule type" value="Genomic_DNA"/>
</dbReference>
<feature type="transmembrane region" description="Helical" evidence="2">
    <location>
        <begin position="60"/>
        <end position="80"/>
    </location>
</feature>
<feature type="region of interest" description="Disordered" evidence="1">
    <location>
        <begin position="107"/>
        <end position="128"/>
    </location>
</feature>
<evidence type="ECO:0000313" key="3">
    <source>
        <dbReference type="EMBL" id="KLU89658.1"/>
    </source>
</evidence>
<keyword evidence="2" id="KW-0472">Membrane</keyword>
<organism evidence="4 5">
    <name type="scientific">Magnaporthiopsis poae (strain ATCC 64411 / 73-15)</name>
    <name type="common">Kentucky bluegrass fungus</name>
    <name type="synonym">Magnaporthe poae</name>
    <dbReference type="NCBI Taxonomy" id="644358"/>
    <lineage>
        <taxon>Eukaryota</taxon>
        <taxon>Fungi</taxon>
        <taxon>Dikarya</taxon>
        <taxon>Ascomycota</taxon>
        <taxon>Pezizomycotina</taxon>
        <taxon>Sordariomycetes</taxon>
        <taxon>Sordariomycetidae</taxon>
        <taxon>Magnaporthales</taxon>
        <taxon>Magnaporthaceae</taxon>
        <taxon>Magnaporthiopsis</taxon>
    </lineage>
</organism>
<evidence type="ECO:0000256" key="1">
    <source>
        <dbReference type="SAM" id="MobiDB-lite"/>
    </source>
</evidence>
<dbReference type="AlphaFoldDB" id="A0A0C4E7V4"/>
<reference evidence="4" key="4">
    <citation type="journal article" date="2015" name="G3 (Bethesda)">
        <title>Genome sequences of three phytopathogenic species of the Magnaporthaceae family of fungi.</title>
        <authorList>
            <person name="Okagaki L.H."/>
            <person name="Nunes C.C."/>
            <person name="Sailsbery J."/>
            <person name="Clay B."/>
            <person name="Brown D."/>
            <person name="John T."/>
            <person name="Oh Y."/>
            <person name="Young N."/>
            <person name="Fitzgerald M."/>
            <person name="Haas B.J."/>
            <person name="Zeng Q."/>
            <person name="Young S."/>
            <person name="Adiconis X."/>
            <person name="Fan L."/>
            <person name="Levin J.Z."/>
            <person name="Mitchell T.K."/>
            <person name="Okubara P.A."/>
            <person name="Farman M.L."/>
            <person name="Kohn L.M."/>
            <person name="Birren B."/>
            <person name="Ma L.-J."/>
            <person name="Dean R.A."/>
        </authorList>
    </citation>
    <scope>NUCLEOTIDE SEQUENCE</scope>
    <source>
        <strain evidence="4">ATCC 64411 / 73-15</strain>
    </source>
</reference>
<dbReference type="EnsemblFungi" id="MAPG_08629T0">
    <property type="protein sequence ID" value="MAPG_08629T0"/>
    <property type="gene ID" value="MAPG_08629"/>
</dbReference>
<dbReference type="VEuPathDB" id="FungiDB:MAPG_08629"/>
<reference evidence="3" key="2">
    <citation type="submission" date="2010-05" db="EMBL/GenBank/DDBJ databases">
        <title>The Genome Sequence of Magnaporthe poae strain ATCC 64411.</title>
        <authorList>
            <consortium name="The Broad Institute Genome Sequencing Platform"/>
            <consortium name="Broad Institute Genome Sequencing Center for Infectious Disease"/>
            <person name="Ma L.-J."/>
            <person name="Dead R."/>
            <person name="Young S."/>
            <person name="Zeng Q."/>
            <person name="Koehrsen M."/>
            <person name="Alvarado L."/>
            <person name="Berlin A."/>
            <person name="Chapman S.B."/>
            <person name="Chen Z."/>
            <person name="Freedman E."/>
            <person name="Gellesch M."/>
            <person name="Goldberg J."/>
            <person name="Griggs A."/>
            <person name="Gujja S."/>
            <person name="Heilman E.R."/>
            <person name="Heiman D."/>
            <person name="Hepburn T."/>
            <person name="Howarth C."/>
            <person name="Jen D."/>
            <person name="Larson L."/>
            <person name="Mehta T."/>
            <person name="Neiman D."/>
            <person name="Pearson M."/>
            <person name="Roberts A."/>
            <person name="Saif S."/>
            <person name="Shea T."/>
            <person name="Shenoy N."/>
            <person name="Sisk P."/>
            <person name="Stolte C."/>
            <person name="Sykes S."/>
            <person name="Walk T."/>
            <person name="White J."/>
            <person name="Yandava C."/>
            <person name="Haas B."/>
            <person name="Nusbaum C."/>
            <person name="Birren B."/>
        </authorList>
    </citation>
    <scope>NUCLEOTIDE SEQUENCE</scope>
    <source>
        <strain evidence="3">ATCC 64411</strain>
    </source>
</reference>
<keyword evidence="5" id="KW-1185">Reference proteome</keyword>
<reference evidence="4" key="5">
    <citation type="submission" date="2015-06" db="UniProtKB">
        <authorList>
            <consortium name="EnsemblFungi"/>
        </authorList>
    </citation>
    <scope>IDENTIFICATION</scope>
    <source>
        <strain evidence="4">ATCC 64411</strain>
    </source>
</reference>
<gene>
    <name evidence="3" type="ORF">MAPG_08629</name>
</gene>
<accession>A0A0C4E7V4</accession>